<feature type="binding site" evidence="12">
    <location>
        <position position="770"/>
    </location>
    <ligand>
        <name>Mg(2+)</name>
        <dbReference type="ChEBI" id="CHEBI:18420"/>
        <label>2</label>
    </ligand>
</feature>
<gene>
    <name evidence="12" type="primary">cas9</name>
    <name evidence="14" type="ORF">DFR49_0283</name>
</gene>
<evidence type="ECO:0000313" key="14">
    <source>
        <dbReference type="EMBL" id="RIA45758.1"/>
    </source>
</evidence>
<evidence type="ECO:0000256" key="5">
    <source>
        <dbReference type="ARBA" id="ARBA00022801"/>
    </source>
</evidence>
<comment type="subunit">
    <text evidence="11 12">Monomer. Binds crRNA and tracrRNA.</text>
</comment>
<dbReference type="GO" id="GO:0046872">
    <property type="term" value="F:metal ion binding"/>
    <property type="evidence" value="ECO:0007669"/>
    <property type="project" value="UniProtKB-UniRule"/>
</dbReference>
<feature type="binding site" evidence="12">
    <location>
        <position position="538"/>
    </location>
    <ligand>
        <name>Mg(2+)</name>
        <dbReference type="ChEBI" id="CHEBI:18420"/>
        <label>1</label>
    </ligand>
</feature>
<evidence type="ECO:0000256" key="6">
    <source>
        <dbReference type="ARBA" id="ARBA00022842"/>
    </source>
</evidence>
<dbReference type="Pfam" id="PF18541">
    <property type="entry name" value="RuvC_III"/>
    <property type="match status" value="1"/>
</dbReference>
<keyword evidence="5 12" id="KW-0378">Hydrolase</keyword>
<dbReference type="GO" id="GO:0043571">
    <property type="term" value="P:maintenance of CRISPR repeat elements"/>
    <property type="evidence" value="ECO:0007669"/>
    <property type="project" value="UniProtKB-UniRule"/>
</dbReference>
<comment type="caution">
    <text evidence="14">The sequence shown here is derived from an EMBL/GenBank/DDBJ whole genome shotgun (WGS) entry which is preliminary data.</text>
</comment>
<feature type="active site" description="For RuvC-like nuclease domain" evidence="12">
    <location>
        <position position="23"/>
    </location>
</feature>
<evidence type="ECO:0000256" key="12">
    <source>
        <dbReference type="HAMAP-Rule" id="MF_01480"/>
    </source>
</evidence>
<dbReference type="InterPro" id="IPR033114">
    <property type="entry name" value="HNH_CAS9"/>
</dbReference>
<dbReference type="InterPro" id="IPR028629">
    <property type="entry name" value="Cas9"/>
</dbReference>
<dbReference type="GO" id="GO:0051607">
    <property type="term" value="P:defense response to virus"/>
    <property type="evidence" value="ECO:0007669"/>
    <property type="project" value="UniProtKB-UniRule"/>
</dbReference>
<dbReference type="EMBL" id="QXDC01000002">
    <property type="protein sequence ID" value="RIA45758.1"/>
    <property type="molecule type" value="Genomic_DNA"/>
</dbReference>
<feature type="active site" description="Proton acceptor for HNH nuclease domain" evidence="12">
    <location>
        <position position="621"/>
    </location>
</feature>
<evidence type="ECO:0000256" key="8">
    <source>
        <dbReference type="ARBA" id="ARBA00023118"/>
    </source>
</evidence>
<evidence type="ECO:0000256" key="4">
    <source>
        <dbReference type="ARBA" id="ARBA00022759"/>
    </source>
</evidence>
<accession>A0A397PA02</accession>
<dbReference type="GO" id="GO:0016787">
    <property type="term" value="F:hydrolase activity"/>
    <property type="evidence" value="ECO:0007669"/>
    <property type="project" value="UniProtKB-KW"/>
</dbReference>
<keyword evidence="6 12" id="KW-0460">Magnesium</keyword>
<dbReference type="GO" id="GO:0004519">
    <property type="term" value="F:endonuclease activity"/>
    <property type="evidence" value="ECO:0007669"/>
    <property type="project" value="UniProtKB-UniRule"/>
</dbReference>
<evidence type="ECO:0000256" key="10">
    <source>
        <dbReference type="ARBA" id="ARBA00023211"/>
    </source>
</evidence>
<protein>
    <recommendedName>
        <fullName evidence="12">CRISPR-associated endonuclease Cas9</fullName>
        <ecNumber evidence="12">3.1.-.-</ecNumber>
    </recommendedName>
</protein>
<dbReference type="InterPro" id="IPR041383">
    <property type="entry name" value="RuvC_III"/>
</dbReference>
<comment type="function">
    <text evidence="12">CRISPR (clustered regularly interspaced short palindromic repeat) is an adaptive immune system that provides protection against mobile genetic elements (viruses, transposable elements and conjugative plasmids). CRISPR clusters contain spacers, sequences complementary to antecedent mobile elements, and target invading nucleic acids. CRISPR clusters are transcribed and processed into CRISPR RNA (crRNA). In type II CRISPR systems correct processing of pre-crRNA requires a trans-encoded small RNA (tracrRNA), endogenous ribonuclease 3 (rnc) and this protein. The tracrRNA serves as a guide for ribonuclease 3-aided processing of pre-crRNA. Subsequently Cas9/crRNA/tracrRNA endonucleolytically cleaves linear or circular dsDNA target complementary to the spacer; Cas9 is inactive in the absence of the 2 guide RNAs (gRNA). Cas9 recognizes the protospacer adjacent motif (PAM) in the CRISPR repeat sequences to help distinguish self versus nonself, as targets within the bacterial CRISPR locus do not have PAMs. PAM recognition is also required for catalytic activity.</text>
</comment>
<dbReference type="EC" id="3.1.-.-" evidence="12"/>
<dbReference type="HAMAP" id="MF_01480">
    <property type="entry name" value="Cas9"/>
    <property type="match status" value="1"/>
</dbReference>
<sequence>MPTQHKKCKSFKGGWNMRRLGLDIGTNSIGWCLVEFDEEHTIGIRVLDIGVRIFSDGRDPKTGASLAVDRRTARAMRRRRDRYLRRRSVFLDTLIQYGLMPVDADEARLIAARDPYSIRARALTERLEPYAIGRALFHLNQRRGFLSNRKAERRSEDGKIANGAKALDQAMAEAKADTLGQFLAGRAEKRVRLNGESQGYDFYPQRRHIEYEFQRIWEEQTGYHPTLLTEEARAALHRVLFYQRPLKEPEVGVCLFAGRYGIARDERRLPKAHPLFQERRLYEEVNQLEITTPGEAPRKLTLDQRDKLILALRDKRKVSFASLAKTLKLQPGESFNKANETRTDLTGNEVRAVLGDKKRFGGDWHHKTPEAQWEIIERLIDEEDPETLHAYLTVTCGLDEVTADAVAKAPLPEGFGRLGEIATRRILEQLKTREINGAPITYSQAVEACGWHHSDDRTGEVLDRLPYYGELLSRDIPPGTFDPRDLEGGRREKKMERYWGKITNPTVHIGLRQLEKLINAIITVHGRPDQIVVELARELNLSEKDKDEHNRRIRKNTADAQARSRKLIEEGIDDTGTNRARLKLWEELSGNLVDRFCPYCGDSGKLIGFRALFSDEVDIDHIIPYSRSLDDSAANKVVAHRNCNRAKGNKTPYERWGSDPERWDRITAQVAHLRKSKQWRFGPEAMARFEKDGGFLARQLTDTQYLSRLAGKYLRSLYPTKEDGCVYVVPGRMTAMLRRKWGLNSLLPDHNYVENEHSNAPKNRLDHRHHAIDAAVVAVTTRATLQKIARAAGEAEDRDLDRLTVDIEQPWSGFREELGEKLLRVTVSHKADHGRKGRPSRHRDVTAGRLHNDTAYGLTGDVAADGKTPIVVHRVPLASLKPGDLTNPDRIPDRALRDALYEWTRDLTGKSFEAALQRFRDTHPVFGGIRRVRVREPLNVIPIRDASGRAYKAYKGDANARFELWQLPDGGLKTRVVTMFEAHQHKQDDRPHPAAKRLLTLRQNDLLAVERNGEPREILRVVGFNVRGRLTLAAAQEAGNLKERDGLSNDRDPFKYVYLSGRSIVKAKARQVRVDPLGRLFDPGPRT</sequence>
<keyword evidence="8 12" id="KW-0051">Antiviral defense</keyword>
<dbReference type="GO" id="GO:0003723">
    <property type="term" value="F:RNA binding"/>
    <property type="evidence" value="ECO:0007669"/>
    <property type="project" value="UniProtKB-UniRule"/>
</dbReference>
<dbReference type="Pfam" id="PF13395">
    <property type="entry name" value="HNH_4"/>
    <property type="match status" value="1"/>
</dbReference>
<dbReference type="InterPro" id="IPR036397">
    <property type="entry name" value="RNaseH_sf"/>
</dbReference>
<keyword evidence="15" id="KW-1185">Reference proteome</keyword>
<dbReference type="PROSITE" id="PS51749">
    <property type="entry name" value="HNH_CAS9"/>
    <property type="match status" value="1"/>
</dbReference>
<feature type="binding site" evidence="12">
    <location>
        <position position="538"/>
    </location>
    <ligand>
        <name>Mg(2+)</name>
        <dbReference type="ChEBI" id="CHEBI:18420"/>
        <label>2</label>
    </ligand>
</feature>
<evidence type="ECO:0000256" key="11">
    <source>
        <dbReference type="ARBA" id="ARBA00046380"/>
    </source>
</evidence>
<feature type="binding site" evidence="12">
    <location>
        <position position="23"/>
    </location>
    <ligand>
        <name>Mg(2+)</name>
        <dbReference type="ChEBI" id="CHEBI:18420"/>
        <label>2</label>
    </ligand>
</feature>
<dbReference type="InterPro" id="IPR003615">
    <property type="entry name" value="HNH_nuc"/>
</dbReference>
<evidence type="ECO:0000256" key="1">
    <source>
        <dbReference type="ARBA" id="ARBA00001946"/>
    </source>
</evidence>
<keyword evidence="4 12" id="KW-0255">Endonuclease</keyword>
<evidence type="ECO:0000256" key="9">
    <source>
        <dbReference type="ARBA" id="ARBA00023125"/>
    </source>
</evidence>
<keyword evidence="10" id="KW-0464">Manganese</keyword>
<evidence type="ECO:0000259" key="13">
    <source>
        <dbReference type="PROSITE" id="PS51749"/>
    </source>
</evidence>
<organism evidence="14 15">
    <name type="scientific">Hephaestia caeni</name>
    <dbReference type="NCBI Taxonomy" id="645617"/>
    <lineage>
        <taxon>Bacteria</taxon>
        <taxon>Pseudomonadati</taxon>
        <taxon>Pseudomonadota</taxon>
        <taxon>Alphaproteobacteria</taxon>
        <taxon>Sphingomonadales</taxon>
        <taxon>Sphingomonadaceae</taxon>
        <taxon>Hephaestia</taxon>
    </lineage>
</organism>
<evidence type="ECO:0000256" key="3">
    <source>
        <dbReference type="ARBA" id="ARBA00022723"/>
    </source>
</evidence>
<evidence type="ECO:0000313" key="15">
    <source>
        <dbReference type="Proteomes" id="UP000266568"/>
    </source>
</evidence>
<keyword evidence="3 12" id="KW-0479">Metal-binding</keyword>
<feature type="binding site" evidence="12">
    <location>
        <position position="534"/>
    </location>
    <ligand>
        <name>Mg(2+)</name>
        <dbReference type="ChEBI" id="CHEBI:18420"/>
        <label>1</label>
    </ligand>
</feature>
<feature type="binding site" evidence="12">
    <location>
        <position position="23"/>
    </location>
    <ligand>
        <name>Mg(2+)</name>
        <dbReference type="ChEBI" id="CHEBI:18420"/>
        <label>1</label>
    </ligand>
</feature>
<comment type="similarity">
    <text evidence="12">Belongs to the CRISPR-associated Cas9 family.</text>
</comment>
<feature type="domain" description="HNH Cas9-type" evidence="13">
    <location>
        <begin position="542"/>
        <end position="700"/>
    </location>
</feature>
<reference evidence="14 15" key="1">
    <citation type="submission" date="2018-08" db="EMBL/GenBank/DDBJ databases">
        <title>Genomic Encyclopedia of Type Strains, Phase IV (KMG-IV): sequencing the most valuable type-strain genomes for metagenomic binning, comparative biology and taxonomic classification.</title>
        <authorList>
            <person name="Goeker M."/>
        </authorList>
    </citation>
    <scope>NUCLEOTIDE SEQUENCE [LARGE SCALE GENOMIC DNA]</scope>
    <source>
        <strain evidence="14 15">DSM 25527</strain>
    </source>
</reference>
<keyword evidence="7 12" id="KW-0694">RNA-binding</keyword>
<dbReference type="AlphaFoldDB" id="A0A397PA02"/>
<proteinExistence type="inferred from homology"/>
<keyword evidence="2 12" id="KW-0540">Nuclease</keyword>
<dbReference type="Proteomes" id="UP000266568">
    <property type="component" value="Unassembled WGS sequence"/>
</dbReference>
<comment type="cofactor">
    <cofactor evidence="1 12">
        <name>Mg(2+)</name>
        <dbReference type="ChEBI" id="CHEBI:18420"/>
    </cofactor>
</comment>
<evidence type="ECO:0000256" key="2">
    <source>
        <dbReference type="ARBA" id="ARBA00022722"/>
    </source>
</evidence>
<evidence type="ECO:0000256" key="7">
    <source>
        <dbReference type="ARBA" id="ARBA00022884"/>
    </source>
</evidence>
<dbReference type="NCBIfam" id="TIGR01865">
    <property type="entry name" value="cas_Csn1"/>
    <property type="match status" value="1"/>
</dbReference>
<keyword evidence="9 12" id="KW-0238">DNA-binding</keyword>
<dbReference type="GO" id="GO:0003677">
    <property type="term" value="F:DNA binding"/>
    <property type="evidence" value="ECO:0007669"/>
    <property type="project" value="UniProtKB-UniRule"/>
</dbReference>
<comment type="domain">
    <text evidence="12">Has 2 endonuclease domains. The discontinuous RuvC-like domain cleaves the target DNA noncomplementary to crRNA while the HNH nuclease domain cleaves the target DNA complementary to crRNA.</text>
</comment>
<name>A0A397PA02_9SPHN</name>
<dbReference type="Gene3D" id="3.30.420.10">
    <property type="entry name" value="Ribonuclease H-like superfamily/Ribonuclease H"/>
    <property type="match status" value="3"/>
</dbReference>